<comment type="caution">
    <text evidence="15">The sequence shown here is derived from an EMBL/GenBank/DDBJ whole genome shotgun (WGS) entry which is preliminary data.</text>
</comment>
<dbReference type="GO" id="GO:0016757">
    <property type="term" value="F:glycosyltransferase activity"/>
    <property type="evidence" value="ECO:0007669"/>
    <property type="project" value="UniProtKB-KW"/>
</dbReference>
<evidence type="ECO:0000256" key="6">
    <source>
        <dbReference type="ARBA" id="ARBA00022692"/>
    </source>
</evidence>
<dbReference type="InterPro" id="IPR019378">
    <property type="entry name" value="GDP-Fuc_O-FucTrfase"/>
</dbReference>
<evidence type="ECO:0000256" key="9">
    <source>
        <dbReference type="ARBA" id="ARBA00023136"/>
    </source>
</evidence>
<dbReference type="AlphaFoldDB" id="A0A6A3CFS9"/>
<keyword evidence="7" id="KW-0735">Signal-anchor</keyword>
<keyword evidence="6" id="KW-0812">Transmembrane</keyword>
<dbReference type="PANTHER" id="PTHR31741:SF66">
    <property type="entry name" value="O-FUCOSYLTRANSFERASE 20"/>
    <property type="match status" value="1"/>
</dbReference>
<dbReference type="GO" id="GO:0005737">
    <property type="term" value="C:cytoplasm"/>
    <property type="evidence" value="ECO:0007669"/>
    <property type="project" value="TreeGrafter"/>
</dbReference>
<comment type="pathway">
    <text evidence="2">Glycan metabolism.</text>
</comment>
<keyword evidence="5" id="KW-0808">Transferase</keyword>
<dbReference type="EMBL" id="VEPZ02000307">
    <property type="protein sequence ID" value="KAE8727454.1"/>
    <property type="molecule type" value="Genomic_DNA"/>
</dbReference>
<protein>
    <recommendedName>
        <fullName evidence="13">O-fucosyltransferase family protein</fullName>
    </recommendedName>
</protein>
<proteinExistence type="inferred from homology"/>
<reference evidence="15" key="1">
    <citation type="submission" date="2019-09" db="EMBL/GenBank/DDBJ databases">
        <title>Draft genome information of white flower Hibiscus syriacus.</title>
        <authorList>
            <person name="Kim Y.-M."/>
        </authorList>
    </citation>
    <scope>NUCLEOTIDE SEQUENCE [LARGE SCALE GENOMIC DNA]</scope>
    <source>
        <strain evidence="15">YM2019G1</strain>
    </source>
</reference>
<gene>
    <name evidence="15" type="ORF">F3Y22_tig00005459pilonHSYRG00097</name>
</gene>
<keyword evidence="9" id="KW-0472">Membrane</keyword>
<evidence type="ECO:0000256" key="2">
    <source>
        <dbReference type="ARBA" id="ARBA00004881"/>
    </source>
</evidence>
<keyword evidence="10" id="KW-0325">Glycoprotein</keyword>
<keyword evidence="4" id="KW-0328">Glycosyltransferase</keyword>
<evidence type="ECO:0000256" key="1">
    <source>
        <dbReference type="ARBA" id="ARBA00004606"/>
    </source>
</evidence>
<evidence type="ECO:0000313" key="15">
    <source>
        <dbReference type="EMBL" id="KAE8727454.1"/>
    </source>
</evidence>
<evidence type="ECO:0000256" key="3">
    <source>
        <dbReference type="ARBA" id="ARBA00007737"/>
    </source>
</evidence>
<evidence type="ECO:0000256" key="13">
    <source>
        <dbReference type="ARBA" id="ARBA00030350"/>
    </source>
</evidence>
<evidence type="ECO:0000256" key="8">
    <source>
        <dbReference type="ARBA" id="ARBA00022989"/>
    </source>
</evidence>
<name>A0A6A3CFS9_HIBSY</name>
<comment type="subcellular location">
    <subcellularLocation>
        <location evidence="1">Membrane</location>
        <topology evidence="1">Single-pass type II membrane protein</topology>
    </subcellularLocation>
</comment>
<dbReference type="Proteomes" id="UP000436088">
    <property type="component" value="Unassembled WGS sequence"/>
</dbReference>
<organism evidence="15 16">
    <name type="scientific">Hibiscus syriacus</name>
    <name type="common">Rose of Sharon</name>
    <dbReference type="NCBI Taxonomy" id="106335"/>
    <lineage>
        <taxon>Eukaryota</taxon>
        <taxon>Viridiplantae</taxon>
        <taxon>Streptophyta</taxon>
        <taxon>Embryophyta</taxon>
        <taxon>Tracheophyta</taxon>
        <taxon>Spermatophyta</taxon>
        <taxon>Magnoliopsida</taxon>
        <taxon>eudicotyledons</taxon>
        <taxon>Gunneridae</taxon>
        <taxon>Pentapetalae</taxon>
        <taxon>rosids</taxon>
        <taxon>malvids</taxon>
        <taxon>Malvales</taxon>
        <taxon>Malvaceae</taxon>
        <taxon>Malvoideae</taxon>
        <taxon>Hibiscus</taxon>
    </lineage>
</organism>
<dbReference type="PANTHER" id="PTHR31741">
    <property type="entry name" value="OS02G0726500 PROTEIN-RELATED"/>
    <property type="match status" value="1"/>
</dbReference>
<evidence type="ECO:0000256" key="14">
    <source>
        <dbReference type="SAM" id="MobiDB-lite"/>
    </source>
</evidence>
<accession>A0A6A3CFS9</accession>
<comment type="similarity">
    <text evidence="3">Belongs to the glycosyltransferase GT106 family.</text>
</comment>
<evidence type="ECO:0000256" key="4">
    <source>
        <dbReference type="ARBA" id="ARBA00022676"/>
    </source>
</evidence>
<evidence type="ECO:0000256" key="11">
    <source>
        <dbReference type="ARBA" id="ARBA00023253"/>
    </source>
</evidence>
<dbReference type="GO" id="GO:0016020">
    <property type="term" value="C:membrane"/>
    <property type="evidence" value="ECO:0007669"/>
    <property type="project" value="UniProtKB-SubCell"/>
</dbReference>
<evidence type="ECO:0000256" key="5">
    <source>
        <dbReference type="ARBA" id="ARBA00022679"/>
    </source>
</evidence>
<keyword evidence="11" id="KW-0294">Fucose metabolism</keyword>
<feature type="region of interest" description="Disordered" evidence="14">
    <location>
        <begin position="412"/>
        <end position="438"/>
    </location>
</feature>
<keyword evidence="8" id="KW-1133">Transmembrane helix</keyword>
<evidence type="ECO:0000256" key="12">
    <source>
        <dbReference type="ARBA" id="ARBA00023277"/>
    </source>
</evidence>
<evidence type="ECO:0000313" key="16">
    <source>
        <dbReference type="Proteomes" id="UP000436088"/>
    </source>
</evidence>
<dbReference type="Pfam" id="PF10250">
    <property type="entry name" value="O-FucT"/>
    <property type="match status" value="1"/>
</dbReference>
<evidence type="ECO:0000256" key="7">
    <source>
        <dbReference type="ARBA" id="ARBA00022968"/>
    </source>
</evidence>
<sequence>MPACLLAGLPFPFHSVMSDLAFLRLRQCVPAAHSSPSQSSSTHKHHFLSIGFSQEKHLWRFLFGQQHTCRSPRVVVVRSVSLRPSQQNIDPIGRNNDSSAVVAASNLGQPPHHEELGEFWKQPDGMGYRPCLDFSREYRRATESVVKAMINVIWVMKGNKKLRSNHFNRRSVLEDDVRILSSLPSTHVMTRPVERDGLLFTSRLNGFVHVISSGEGSFALRGLDSRLSKDLLLIFKSFAARWHFKLEICPKSMNLVTSWHRAEQRTVPCSSSSNGEGCMGEDGCSPGLSCLKLWGLQGMQEYTGLGDNLGGKEALSPLTREFPHFYNDDLALPGELEPFAKKASFMAAVDFIVSLKSDVFMPSHGGNMGHAIQGQRAFSGHKTELRSSKAGCNEVSSPGIPSRIEKMVFGGHDDSRERGSRMTAAGHEAKDVPPSSLTGNIEPLQEDSNGCRRHSNTRVEIQEPPAFHSLWSFMLLLYATPFRVEAWFGVLLSSPSQTPASCHPSPAILQAVACSMRYDARFYNLDLAWVNLTLIGQMFYHSKYKQI</sequence>
<evidence type="ECO:0000256" key="10">
    <source>
        <dbReference type="ARBA" id="ARBA00023180"/>
    </source>
</evidence>
<dbReference type="GO" id="GO:0006004">
    <property type="term" value="P:fucose metabolic process"/>
    <property type="evidence" value="ECO:0007669"/>
    <property type="project" value="UniProtKB-KW"/>
</dbReference>
<keyword evidence="12" id="KW-0119">Carbohydrate metabolism</keyword>
<keyword evidence="16" id="KW-1185">Reference proteome</keyword>